<dbReference type="AlphaFoldDB" id="A0A922NV03"/>
<dbReference type="Proteomes" id="UP000028704">
    <property type="component" value="Unassembled WGS sequence"/>
</dbReference>
<reference evidence="3 4" key="1">
    <citation type="journal article" date="2014" name="Int. J. Syst. Evol. Microbiol.">
        <title>Phylogenomics and the dynamic genome evolution of the genus Streptococcus.</title>
        <authorList>
            <consortium name="The Broad Institute Genome Sequencing Platform"/>
            <person name="Richards V.P."/>
            <person name="Palmer S.R."/>
            <person name="Pavinski Bitar P.D."/>
            <person name="Qin X."/>
            <person name="Weinstock G.M."/>
            <person name="Highlander S.K."/>
            <person name="Town C.D."/>
            <person name="Burne R.A."/>
            <person name="Stanhope M.J."/>
        </authorList>
    </citation>
    <scope>NUCLEOTIDE SEQUENCE [LARGE SCALE GENOMIC DNA]</scope>
    <source>
        <strain evidence="3 4">CECT 5772</strain>
    </source>
</reference>
<feature type="compositionally biased region" description="Low complexity" evidence="2">
    <location>
        <begin position="112"/>
        <end position="129"/>
    </location>
</feature>
<accession>A0A922NV03</accession>
<organism evidence="3 4">
    <name type="scientific">Streptococcus equi subsp. ruminatorum CECT 5772</name>
    <dbReference type="NCBI Taxonomy" id="1051981"/>
    <lineage>
        <taxon>Bacteria</taxon>
        <taxon>Bacillati</taxon>
        <taxon>Bacillota</taxon>
        <taxon>Bacilli</taxon>
        <taxon>Lactobacillales</taxon>
        <taxon>Streptococcaceae</taxon>
        <taxon>Streptococcus</taxon>
    </lineage>
</organism>
<dbReference type="Gene3D" id="3.10.290.10">
    <property type="entry name" value="RNA-binding S4 domain"/>
    <property type="match status" value="1"/>
</dbReference>
<evidence type="ECO:0008006" key="5">
    <source>
        <dbReference type="Google" id="ProtNLM"/>
    </source>
</evidence>
<evidence type="ECO:0000256" key="1">
    <source>
        <dbReference type="PROSITE-ProRule" id="PRU00182"/>
    </source>
</evidence>
<gene>
    <name evidence="3" type="ORF">CECT5772_04111</name>
</gene>
<dbReference type="EMBL" id="AWEX01000031">
    <property type="protein sequence ID" value="KED04700.1"/>
    <property type="molecule type" value="Genomic_DNA"/>
</dbReference>
<dbReference type="SUPFAM" id="SSF55174">
    <property type="entry name" value="Alpha-L RNA-binding motif"/>
    <property type="match status" value="1"/>
</dbReference>
<dbReference type="NCBIfam" id="TIGR02988">
    <property type="entry name" value="YaaA_near_RecF"/>
    <property type="match status" value="1"/>
</dbReference>
<keyword evidence="1" id="KW-0694">RNA-binding</keyword>
<dbReference type="CDD" id="cd00165">
    <property type="entry name" value="S4"/>
    <property type="match status" value="1"/>
</dbReference>
<feature type="region of interest" description="Disordered" evidence="2">
    <location>
        <begin position="112"/>
        <end position="155"/>
    </location>
</feature>
<dbReference type="InterPro" id="IPR036986">
    <property type="entry name" value="S4_RNA-bd_sf"/>
</dbReference>
<evidence type="ECO:0000313" key="4">
    <source>
        <dbReference type="Proteomes" id="UP000028704"/>
    </source>
</evidence>
<dbReference type="GO" id="GO:0003723">
    <property type="term" value="F:RNA binding"/>
    <property type="evidence" value="ECO:0007669"/>
    <property type="project" value="UniProtKB-KW"/>
</dbReference>
<proteinExistence type="predicted"/>
<dbReference type="InterPro" id="IPR014330">
    <property type="entry name" value="RNA-bd_S4-rel_YaaA"/>
</dbReference>
<sequence length="155" mass="17410">MFSDFLCYNDLNDKLEMTMTYTLFTDFITLQALLKELGIIQSGGAIKGFLAQTEVFLNGQEEQRRGKKLRVGDVITIPSQHIRIELVAPSQAEKTAYEAEKAEKERVAKMVKQMNQQAKKAQTKQTATTKSKRGQATSAVKAMSNHQKPIRFPGL</sequence>
<dbReference type="Pfam" id="PF13275">
    <property type="entry name" value="S4_2"/>
    <property type="match status" value="1"/>
</dbReference>
<protein>
    <recommendedName>
        <fullName evidence="5">S4 domain-containing protein YaaA</fullName>
    </recommendedName>
</protein>
<name>A0A922NV03_9STRE</name>
<dbReference type="PROSITE" id="PS50889">
    <property type="entry name" value="S4"/>
    <property type="match status" value="1"/>
</dbReference>
<comment type="caution">
    <text evidence="3">The sequence shown here is derived from an EMBL/GenBank/DDBJ whole genome shotgun (WGS) entry which is preliminary data.</text>
</comment>
<evidence type="ECO:0000256" key="2">
    <source>
        <dbReference type="SAM" id="MobiDB-lite"/>
    </source>
</evidence>
<evidence type="ECO:0000313" key="3">
    <source>
        <dbReference type="EMBL" id="KED04700.1"/>
    </source>
</evidence>